<dbReference type="KEGG" id="bhs:BM1374165_00943"/>
<dbReference type="PATRIC" id="fig|38323.4.peg.1001"/>
<protein>
    <submittedName>
        <fullName evidence="2">Uncharacterized protein</fullName>
    </submittedName>
</protein>
<name>X5MHG1_BARHN</name>
<proteinExistence type="predicted"/>
<evidence type="ECO:0000256" key="1">
    <source>
        <dbReference type="SAM" id="Phobius"/>
    </source>
</evidence>
<keyword evidence="1" id="KW-0472">Membrane</keyword>
<keyword evidence="1" id="KW-0812">Transmembrane</keyword>
<organism evidence="2 3">
    <name type="scientific">Bartonella henselae</name>
    <name type="common">Rochalimaea henselae</name>
    <dbReference type="NCBI Taxonomy" id="38323"/>
    <lineage>
        <taxon>Bacteria</taxon>
        <taxon>Pseudomonadati</taxon>
        <taxon>Pseudomonadota</taxon>
        <taxon>Alphaproteobacteria</taxon>
        <taxon>Hyphomicrobiales</taxon>
        <taxon>Bartonellaceae</taxon>
        <taxon>Bartonella</taxon>
    </lineage>
</organism>
<keyword evidence="1" id="KW-1133">Transmembrane helix</keyword>
<feature type="transmembrane region" description="Helical" evidence="1">
    <location>
        <begin position="24"/>
        <end position="47"/>
    </location>
</feature>
<dbReference type="Proteomes" id="UP000019801">
    <property type="component" value="Chromosome I"/>
</dbReference>
<sequence length="72" mass="8648">MIPTKERNEIDWNTVNRLLEKKRLFYYLNSSVNFIKLANFTSLIGIISQKSFWLYYQTYFVYSKGLLKTLIA</sequence>
<dbReference type="AlphaFoldDB" id="X5MHG1"/>
<dbReference type="EMBL" id="HG969191">
    <property type="protein sequence ID" value="CDO46950.1"/>
    <property type="molecule type" value="Genomic_DNA"/>
</dbReference>
<gene>
    <name evidence="2" type="ORF">BM1374165_00943</name>
</gene>
<accession>X5MHG1</accession>
<evidence type="ECO:0000313" key="3">
    <source>
        <dbReference type="Proteomes" id="UP000019801"/>
    </source>
</evidence>
<evidence type="ECO:0000313" key="2">
    <source>
        <dbReference type="EMBL" id="CDO46950.1"/>
    </source>
</evidence>
<reference evidence="3" key="1">
    <citation type="submission" date="2013-11" db="EMBL/GenBank/DDBJ databases">
        <title>Genome sequencing of Bartonella spp. isolated from human blood.</title>
        <authorList>
            <person name="Raoult D."/>
        </authorList>
    </citation>
    <scope>NUCLEOTIDE SEQUENCE</scope>
    <source>
        <strain evidence="3">BM1374165</strain>
    </source>
</reference>